<protein>
    <submittedName>
        <fullName evidence="1">Uncharacterized protein</fullName>
    </submittedName>
</protein>
<dbReference type="Proteomes" id="UP000266327">
    <property type="component" value="Unassembled WGS sequence"/>
</dbReference>
<dbReference type="RefSeq" id="WP_119785942.1">
    <property type="nucleotide sequence ID" value="NZ_QYUQ01000002.1"/>
</dbReference>
<reference evidence="2" key="1">
    <citation type="submission" date="2018-09" db="EMBL/GenBank/DDBJ databases">
        <authorList>
            <person name="Zhu H."/>
        </authorList>
    </citation>
    <scope>NUCLEOTIDE SEQUENCE [LARGE SCALE GENOMIC DNA]</scope>
    <source>
        <strain evidence="2">K1S02-23</strain>
    </source>
</reference>
<dbReference type="SUPFAM" id="SSF54534">
    <property type="entry name" value="FKBP-like"/>
    <property type="match status" value="1"/>
</dbReference>
<organism evidence="1 2">
    <name type="scientific">Noviherbaspirillum sedimenti</name>
    <dbReference type="NCBI Taxonomy" id="2320865"/>
    <lineage>
        <taxon>Bacteria</taxon>
        <taxon>Pseudomonadati</taxon>
        <taxon>Pseudomonadota</taxon>
        <taxon>Betaproteobacteria</taxon>
        <taxon>Burkholderiales</taxon>
        <taxon>Oxalobacteraceae</taxon>
        <taxon>Noviherbaspirillum</taxon>
    </lineage>
</organism>
<dbReference type="EMBL" id="QYUQ01000002">
    <property type="protein sequence ID" value="RJG02441.1"/>
    <property type="molecule type" value="Genomic_DNA"/>
</dbReference>
<dbReference type="GO" id="GO:0003677">
    <property type="term" value="F:DNA binding"/>
    <property type="evidence" value="ECO:0007669"/>
    <property type="project" value="InterPro"/>
</dbReference>
<gene>
    <name evidence="1" type="ORF">D3878_13350</name>
</gene>
<dbReference type="AlphaFoldDB" id="A0A3A3G3D1"/>
<dbReference type="GO" id="GO:0032784">
    <property type="term" value="P:regulation of DNA-templated transcription elongation"/>
    <property type="evidence" value="ECO:0007669"/>
    <property type="project" value="InterPro"/>
</dbReference>
<dbReference type="OrthoDB" id="9808774at2"/>
<keyword evidence="2" id="KW-1185">Reference proteome</keyword>
<comment type="caution">
    <text evidence="1">The sequence shown here is derived from an EMBL/GenBank/DDBJ whole genome shotgun (WGS) entry which is preliminary data.</text>
</comment>
<name>A0A3A3G3D1_9BURK</name>
<proteinExistence type="predicted"/>
<dbReference type="Gene3D" id="3.10.50.30">
    <property type="entry name" value="Transcription elongation factor, GreA/GreB, C-terminal domain"/>
    <property type="match status" value="1"/>
</dbReference>
<evidence type="ECO:0000313" key="1">
    <source>
        <dbReference type="EMBL" id="RJG02441.1"/>
    </source>
</evidence>
<evidence type="ECO:0000313" key="2">
    <source>
        <dbReference type="Proteomes" id="UP000266327"/>
    </source>
</evidence>
<dbReference type="InterPro" id="IPR036953">
    <property type="entry name" value="GreA/GreB_C_sf"/>
</dbReference>
<sequence length="68" mass="7671">MIRMADTLSRASVMNRSNVFREVSILSPVGLALIGKKLHGIAKVNMPMGYIEYLKIMSVEHNRNAQLR</sequence>
<accession>A0A3A3G3D1</accession>